<name>A0A6C0H5K8_9ZZZZ</name>
<sequence length="501" mass="60304">MLYKVNIINYKKNEYNIEPELGKKEISLFEKKIIDCDNIIINKKGEVEKYENGEMVKNVVGILKCKKEYGKMEYMFEPYDKKMPPMMVKYREKIEFNKEKVNRYCIIKWIHWKEKYPKGELIHMIGKTNVLKNYYEYQLYAKELMVYGYKNKYKLLEKITVEGVNKKYSFLEKREDRNIFSIDPKGSRDYDDALSIKSDNNGGYIISVYITNVALWLEYLNHWKINGVSSIYLPNMVKNMLPKEISEKICSLCVDELPKITYGIDINIKNRIIKKIEWKECIIKMTHNFVYEEKELMEFEDYKLICKESEREIKDSHELVEYYMTMMSKWTGKEKLGIIYKEIREKSFLELLIGNEFGRGYTTDETMGYLHITSPIRRVVDLINNMYNNRKNIVSEDGKRMYEYWINNVEKINEMTKRIKKVERQGYLLEYFERNEKRIFEGILIEKTKPGIKYRVYLYEINSTCDGIGDPKNEKGEYEIYLLKNEENEKKKIRCKEIIKE</sequence>
<dbReference type="EMBL" id="MN739883">
    <property type="protein sequence ID" value="QHT75841.1"/>
    <property type="molecule type" value="Genomic_DNA"/>
</dbReference>
<reference evidence="2" key="1">
    <citation type="journal article" date="2020" name="Nature">
        <title>Giant virus diversity and host interactions through global metagenomics.</title>
        <authorList>
            <person name="Schulz F."/>
            <person name="Roux S."/>
            <person name="Paez-Espino D."/>
            <person name="Jungbluth S."/>
            <person name="Walsh D.A."/>
            <person name="Denef V.J."/>
            <person name="McMahon K.D."/>
            <person name="Konstantinidis K.T."/>
            <person name="Eloe-Fadrosh E.A."/>
            <person name="Kyrpides N.C."/>
            <person name="Woyke T."/>
        </authorList>
    </citation>
    <scope>NUCLEOTIDE SEQUENCE</scope>
    <source>
        <strain evidence="2">GVMAG-M-3300023179-71</strain>
    </source>
</reference>
<dbReference type="Pfam" id="PF00773">
    <property type="entry name" value="RNB"/>
    <property type="match status" value="1"/>
</dbReference>
<dbReference type="InterPro" id="IPR050180">
    <property type="entry name" value="RNR_Ribonuclease"/>
</dbReference>
<dbReference type="GO" id="GO:0000932">
    <property type="term" value="C:P-body"/>
    <property type="evidence" value="ECO:0007669"/>
    <property type="project" value="TreeGrafter"/>
</dbReference>
<evidence type="ECO:0000259" key="1">
    <source>
        <dbReference type="SMART" id="SM00955"/>
    </source>
</evidence>
<dbReference type="SMART" id="SM00955">
    <property type="entry name" value="RNB"/>
    <property type="match status" value="1"/>
</dbReference>
<dbReference type="PANTHER" id="PTHR23355:SF9">
    <property type="entry name" value="DIS3-LIKE EXONUCLEASE 2"/>
    <property type="match status" value="1"/>
</dbReference>
<dbReference type="InterPro" id="IPR001900">
    <property type="entry name" value="RNase_II/R"/>
</dbReference>
<dbReference type="GO" id="GO:0006402">
    <property type="term" value="P:mRNA catabolic process"/>
    <property type="evidence" value="ECO:0007669"/>
    <property type="project" value="TreeGrafter"/>
</dbReference>
<dbReference type="PANTHER" id="PTHR23355">
    <property type="entry name" value="RIBONUCLEASE"/>
    <property type="match status" value="1"/>
</dbReference>
<proteinExistence type="predicted"/>
<dbReference type="SUPFAM" id="SSF50249">
    <property type="entry name" value="Nucleic acid-binding proteins"/>
    <property type="match status" value="1"/>
</dbReference>
<dbReference type="InterPro" id="IPR041505">
    <property type="entry name" value="Dis3_CSD2"/>
</dbReference>
<dbReference type="InterPro" id="IPR012340">
    <property type="entry name" value="NA-bd_OB-fold"/>
</dbReference>
<accession>A0A6C0H5K8</accession>
<protein>
    <recommendedName>
        <fullName evidence="1">RNB domain-containing protein</fullName>
    </recommendedName>
</protein>
<dbReference type="GO" id="GO:0000175">
    <property type="term" value="F:3'-5'-RNA exonuclease activity"/>
    <property type="evidence" value="ECO:0007669"/>
    <property type="project" value="TreeGrafter"/>
</dbReference>
<dbReference type="GO" id="GO:0003723">
    <property type="term" value="F:RNA binding"/>
    <property type="evidence" value="ECO:0007669"/>
    <property type="project" value="InterPro"/>
</dbReference>
<feature type="domain" description="RNB" evidence="1">
    <location>
        <begin position="174"/>
        <end position="389"/>
    </location>
</feature>
<evidence type="ECO:0000313" key="2">
    <source>
        <dbReference type="EMBL" id="QHT75841.1"/>
    </source>
</evidence>
<organism evidence="2">
    <name type="scientific">viral metagenome</name>
    <dbReference type="NCBI Taxonomy" id="1070528"/>
    <lineage>
        <taxon>unclassified sequences</taxon>
        <taxon>metagenomes</taxon>
        <taxon>organismal metagenomes</taxon>
    </lineage>
</organism>
<dbReference type="AlphaFoldDB" id="A0A6C0H5K8"/>
<dbReference type="Pfam" id="PF17849">
    <property type="entry name" value="OB_Dis3"/>
    <property type="match status" value="1"/>
</dbReference>